<feature type="transmembrane region" description="Helical" evidence="6">
    <location>
        <begin position="73"/>
        <end position="92"/>
    </location>
</feature>
<feature type="transmembrane region" description="Helical" evidence="6">
    <location>
        <begin position="39"/>
        <end position="61"/>
    </location>
</feature>
<comment type="subcellular location">
    <subcellularLocation>
        <location evidence="1">Membrane</location>
    </subcellularLocation>
</comment>
<dbReference type="InterPro" id="IPR047200">
    <property type="entry name" value="MFS_YcaD-like"/>
</dbReference>
<dbReference type="Gene3D" id="1.20.1250.20">
    <property type="entry name" value="MFS general substrate transporter like domains"/>
    <property type="match status" value="2"/>
</dbReference>
<feature type="transmembrane region" description="Helical" evidence="6">
    <location>
        <begin position="98"/>
        <end position="119"/>
    </location>
</feature>
<evidence type="ECO:0000256" key="3">
    <source>
        <dbReference type="ARBA" id="ARBA00022989"/>
    </source>
</evidence>
<dbReference type="InterPro" id="IPR036259">
    <property type="entry name" value="MFS_trans_sf"/>
</dbReference>
<keyword evidence="2 6" id="KW-0812">Transmembrane</keyword>
<organism evidence="8 9">
    <name type="scientific">Ferrovibrio terrae</name>
    <dbReference type="NCBI Taxonomy" id="2594003"/>
    <lineage>
        <taxon>Bacteria</taxon>
        <taxon>Pseudomonadati</taxon>
        <taxon>Pseudomonadota</taxon>
        <taxon>Alphaproteobacteria</taxon>
        <taxon>Rhodospirillales</taxon>
        <taxon>Rhodospirillaceae</taxon>
        <taxon>Ferrovibrio</taxon>
    </lineage>
</organism>
<dbReference type="OrthoDB" id="9810614at2"/>
<feature type="transmembrane region" description="Helical" evidence="6">
    <location>
        <begin position="235"/>
        <end position="253"/>
    </location>
</feature>
<evidence type="ECO:0000313" key="8">
    <source>
        <dbReference type="EMBL" id="QDO99109.1"/>
    </source>
</evidence>
<dbReference type="PROSITE" id="PS50850">
    <property type="entry name" value="MFS"/>
    <property type="match status" value="1"/>
</dbReference>
<name>A0A516H5P0_9PROT</name>
<keyword evidence="3 6" id="KW-1133">Transmembrane helix</keyword>
<dbReference type="InterPro" id="IPR011701">
    <property type="entry name" value="MFS"/>
</dbReference>
<dbReference type="RefSeq" id="WP_144258105.1">
    <property type="nucleotide sequence ID" value="NZ_CP041636.1"/>
</dbReference>
<feature type="region of interest" description="Disordered" evidence="5">
    <location>
        <begin position="381"/>
        <end position="419"/>
    </location>
</feature>
<dbReference type="PANTHER" id="PTHR23521:SF3">
    <property type="entry name" value="MFS TRANSPORTER"/>
    <property type="match status" value="1"/>
</dbReference>
<dbReference type="Pfam" id="PF07690">
    <property type="entry name" value="MFS_1"/>
    <property type="match status" value="1"/>
</dbReference>
<evidence type="ECO:0000256" key="5">
    <source>
        <dbReference type="SAM" id="MobiDB-lite"/>
    </source>
</evidence>
<sequence>MVATLAPVGALLLSVALLLTGNGLQGTLLPVRANLENFGALSIGVMGSAYYVGFVAGCVLTPKLIRRVGHIRLFTAMVAVASVVPLLHAILVGAPGWWLLRGMTGLCMAGLYLIIESWLNERASPENRGMIFTTYTTVNFSVITLGQMLMLADDPLRFHLFSLASILVSLAAVPVALTRSPQPAPISSARLSLRSLYRVSPVGVAGVLTVGLANGAFWGMAPAFASQMGLTVPQIAWFMSATVIGGALSQWPFGRLSDRMDRRKTILIACGLACSAALLLIFTGFAMPPLMIGAAFLFGVFSFPLYALSAAHANDMAKDVDFVAIAGGLLLINGAGSVVGPMIGGIAMDRFGPLGLFGFTAFVHAAMTVFTLHRMRQRAAPPQEQKTDFVPMPSTAPVRADLDPRSDETASPPERSAAA</sequence>
<feature type="transmembrane region" description="Helical" evidence="6">
    <location>
        <begin position="199"/>
        <end position="220"/>
    </location>
</feature>
<dbReference type="Proteomes" id="UP000317496">
    <property type="component" value="Chromosome"/>
</dbReference>
<evidence type="ECO:0000256" key="2">
    <source>
        <dbReference type="ARBA" id="ARBA00022692"/>
    </source>
</evidence>
<dbReference type="GO" id="GO:0005886">
    <property type="term" value="C:plasma membrane"/>
    <property type="evidence" value="ECO:0007669"/>
    <property type="project" value="TreeGrafter"/>
</dbReference>
<dbReference type="GO" id="GO:0022857">
    <property type="term" value="F:transmembrane transporter activity"/>
    <property type="evidence" value="ECO:0007669"/>
    <property type="project" value="InterPro"/>
</dbReference>
<feature type="transmembrane region" description="Helical" evidence="6">
    <location>
        <begin position="354"/>
        <end position="372"/>
    </location>
</feature>
<dbReference type="SUPFAM" id="SSF103473">
    <property type="entry name" value="MFS general substrate transporter"/>
    <property type="match status" value="1"/>
</dbReference>
<feature type="transmembrane region" description="Helical" evidence="6">
    <location>
        <begin position="291"/>
        <end position="310"/>
    </location>
</feature>
<dbReference type="KEGG" id="fer:FNB15_18340"/>
<feature type="domain" description="Major facilitator superfamily (MFS) profile" evidence="7">
    <location>
        <begin position="199"/>
        <end position="419"/>
    </location>
</feature>
<dbReference type="InterPro" id="IPR020846">
    <property type="entry name" value="MFS_dom"/>
</dbReference>
<feature type="transmembrane region" description="Helical" evidence="6">
    <location>
        <begin position="322"/>
        <end position="348"/>
    </location>
</feature>
<evidence type="ECO:0000256" key="4">
    <source>
        <dbReference type="ARBA" id="ARBA00023136"/>
    </source>
</evidence>
<proteinExistence type="predicted"/>
<dbReference type="EMBL" id="CP041636">
    <property type="protein sequence ID" value="QDO99109.1"/>
    <property type="molecule type" value="Genomic_DNA"/>
</dbReference>
<protein>
    <submittedName>
        <fullName evidence="8">MFS transporter</fullName>
    </submittedName>
</protein>
<dbReference type="PANTHER" id="PTHR23521">
    <property type="entry name" value="TRANSPORTER MFS SUPERFAMILY"/>
    <property type="match status" value="1"/>
</dbReference>
<feature type="transmembrane region" description="Helical" evidence="6">
    <location>
        <begin position="131"/>
        <end position="152"/>
    </location>
</feature>
<evidence type="ECO:0000259" key="7">
    <source>
        <dbReference type="PROSITE" id="PS50850"/>
    </source>
</evidence>
<gene>
    <name evidence="8" type="ORF">FNB15_18340</name>
</gene>
<dbReference type="AlphaFoldDB" id="A0A516H5P0"/>
<evidence type="ECO:0000256" key="1">
    <source>
        <dbReference type="ARBA" id="ARBA00004370"/>
    </source>
</evidence>
<dbReference type="Pfam" id="PF00083">
    <property type="entry name" value="Sugar_tr"/>
    <property type="match status" value="1"/>
</dbReference>
<accession>A0A516H5P0</accession>
<feature type="transmembrane region" description="Helical" evidence="6">
    <location>
        <begin position="265"/>
        <end position="285"/>
    </location>
</feature>
<feature type="transmembrane region" description="Helical" evidence="6">
    <location>
        <begin position="158"/>
        <end position="178"/>
    </location>
</feature>
<dbReference type="CDD" id="cd17477">
    <property type="entry name" value="MFS_YcaD_like"/>
    <property type="match status" value="1"/>
</dbReference>
<dbReference type="InterPro" id="IPR005828">
    <property type="entry name" value="MFS_sugar_transport-like"/>
</dbReference>
<evidence type="ECO:0000256" key="6">
    <source>
        <dbReference type="SAM" id="Phobius"/>
    </source>
</evidence>
<evidence type="ECO:0000313" key="9">
    <source>
        <dbReference type="Proteomes" id="UP000317496"/>
    </source>
</evidence>
<keyword evidence="9" id="KW-1185">Reference proteome</keyword>
<keyword evidence="4 6" id="KW-0472">Membrane</keyword>
<reference evidence="8 9" key="1">
    <citation type="submission" date="2019-07" db="EMBL/GenBank/DDBJ databases">
        <title>Genome sequencing for Ferrovibrio sp. K5.</title>
        <authorList>
            <person name="Park S.-J."/>
        </authorList>
    </citation>
    <scope>NUCLEOTIDE SEQUENCE [LARGE SCALE GENOMIC DNA]</scope>
    <source>
        <strain evidence="8 9">K5</strain>
    </source>
</reference>